<keyword evidence="3" id="KW-0812">Transmembrane</keyword>
<evidence type="ECO:0000259" key="4">
    <source>
        <dbReference type="Pfam" id="PF00892"/>
    </source>
</evidence>
<dbReference type="GO" id="GO:0016020">
    <property type="term" value="C:membrane"/>
    <property type="evidence" value="ECO:0007669"/>
    <property type="project" value="InterPro"/>
</dbReference>
<dbReference type="SUPFAM" id="SSF103481">
    <property type="entry name" value="Multidrug resistance efflux transporter EmrE"/>
    <property type="match status" value="2"/>
</dbReference>
<feature type="transmembrane region" description="Helical" evidence="3">
    <location>
        <begin position="126"/>
        <end position="144"/>
    </location>
</feature>
<dbReference type="Pfam" id="PF00892">
    <property type="entry name" value="EamA"/>
    <property type="match status" value="2"/>
</dbReference>
<gene>
    <name evidence="5" type="primary">yicL</name>
    <name evidence="5" type="ORF">NCTC12224_00649</name>
</gene>
<keyword evidence="6" id="KW-1185">Reference proteome</keyword>
<dbReference type="InterPro" id="IPR000620">
    <property type="entry name" value="EamA_dom"/>
</dbReference>
<feature type="transmembrane region" description="Helical" evidence="3">
    <location>
        <begin position="71"/>
        <end position="90"/>
    </location>
</feature>
<dbReference type="PANTHER" id="PTHR22911:SF79">
    <property type="entry name" value="MOBA-LIKE NTP TRANSFERASE DOMAIN-CONTAINING PROTEIN"/>
    <property type="match status" value="1"/>
</dbReference>
<evidence type="ECO:0000256" key="1">
    <source>
        <dbReference type="ARBA" id="ARBA00004127"/>
    </source>
</evidence>
<evidence type="ECO:0000313" key="6">
    <source>
        <dbReference type="Proteomes" id="UP000254924"/>
    </source>
</evidence>
<name>A0A380K4W0_9STRE</name>
<dbReference type="AlphaFoldDB" id="A0A380K4W0"/>
<organism evidence="5 6">
    <name type="scientific">Streptococcus hyointestinalis</name>
    <dbReference type="NCBI Taxonomy" id="1337"/>
    <lineage>
        <taxon>Bacteria</taxon>
        <taxon>Bacillati</taxon>
        <taxon>Bacillota</taxon>
        <taxon>Bacilli</taxon>
        <taxon>Lactobacillales</taxon>
        <taxon>Streptococcaceae</taxon>
        <taxon>Streptococcus</taxon>
    </lineage>
</organism>
<feature type="transmembrane region" description="Helical" evidence="3">
    <location>
        <begin position="276"/>
        <end position="296"/>
    </location>
</feature>
<accession>A0A380K4W0</accession>
<evidence type="ECO:0000256" key="2">
    <source>
        <dbReference type="ARBA" id="ARBA00007362"/>
    </source>
</evidence>
<dbReference type="InterPro" id="IPR037185">
    <property type="entry name" value="EmrE-like"/>
</dbReference>
<sequence length="306" mass="32983">MSKQGVGVLLTLIAGIAWGISGISGQYLLSHGLNINALSSIRLLISGICLLGVVAISDFAKVRAALRDKEFLVTMLIFSCFGLVANQYAYLKAISYTNAGTATVLQYMAPVIIIVLASIKKRQLPRWVEIISIFLAVFGTFIMATHGQLASLALTPAGLFWGILSAFTYVAYILIPVNAIRKWGSLLVLGVSMLFGGVLFSLLTQAWTYHYPVDVRSLLAYIGIIGIGTLFAYTAFLKGTTIIGAVKGSLLASVEPISSVLLTVLIFGEHFYASDLFGMVLIILAVMLISIQDLLVEKLRKKGARL</sequence>
<dbReference type="EMBL" id="UHFN01000007">
    <property type="protein sequence ID" value="SUN59952.1"/>
    <property type="molecule type" value="Genomic_DNA"/>
</dbReference>
<feature type="transmembrane region" description="Helical" evidence="3">
    <location>
        <begin position="150"/>
        <end position="174"/>
    </location>
</feature>
<evidence type="ECO:0000256" key="3">
    <source>
        <dbReference type="SAM" id="Phobius"/>
    </source>
</evidence>
<protein>
    <submittedName>
        <fullName evidence="5">Drug/metabolite transporter permease</fullName>
    </submittedName>
</protein>
<feature type="transmembrane region" description="Helical" evidence="3">
    <location>
        <begin position="249"/>
        <end position="270"/>
    </location>
</feature>
<keyword evidence="3" id="KW-1133">Transmembrane helix</keyword>
<feature type="transmembrane region" description="Helical" evidence="3">
    <location>
        <begin position="218"/>
        <end position="237"/>
    </location>
</feature>
<proteinExistence type="inferred from homology"/>
<feature type="transmembrane region" description="Helical" evidence="3">
    <location>
        <begin position="96"/>
        <end position="119"/>
    </location>
</feature>
<feature type="transmembrane region" description="Helical" evidence="3">
    <location>
        <begin position="7"/>
        <end position="29"/>
    </location>
</feature>
<feature type="transmembrane region" description="Helical" evidence="3">
    <location>
        <begin position="41"/>
        <end position="59"/>
    </location>
</feature>
<feature type="domain" description="EamA" evidence="4">
    <location>
        <begin position="7"/>
        <end position="144"/>
    </location>
</feature>
<dbReference type="OrthoDB" id="9810818at2"/>
<feature type="domain" description="EamA" evidence="4">
    <location>
        <begin position="158"/>
        <end position="290"/>
    </location>
</feature>
<comment type="similarity">
    <text evidence="2">Belongs to the EamA transporter family.</text>
</comment>
<keyword evidence="3" id="KW-0472">Membrane</keyword>
<dbReference type="PANTHER" id="PTHR22911">
    <property type="entry name" value="ACYL-MALONYL CONDENSING ENZYME-RELATED"/>
    <property type="match status" value="1"/>
</dbReference>
<reference evidence="5 6" key="1">
    <citation type="submission" date="2018-06" db="EMBL/GenBank/DDBJ databases">
        <authorList>
            <consortium name="Pathogen Informatics"/>
            <person name="Doyle S."/>
        </authorList>
    </citation>
    <scope>NUCLEOTIDE SEQUENCE [LARGE SCALE GENOMIC DNA]</scope>
    <source>
        <strain evidence="5 6">NCTC12224</strain>
    </source>
</reference>
<dbReference type="Proteomes" id="UP000254924">
    <property type="component" value="Unassembled WGS sequence"/>
</dbReference>
<evidence type="ECO:0000313" key="5">
    <source>
        <dbReference type="EMBL" id="SUN59952.1"/>
    </source>
</evidence>
<comment type="subcellular location">
    <subcellularLocation>
        <location evidence="1">Endomembrane system</location>
        <topology evidence="1">Multi-pass membrane protein</topology>
    </subcellularLocation>
</comment>
<feature type="transmembrane region" description="Helical" evidence="3">
    <location>
        <begin position="186"/>
        <end position="206"/>
    </location>
</feature>